<dbReference type="GO" id="GO:0006281">
    <property type="term" value="P:DNA repair"/>
    <property type="evidence" value="ECO:0007669"/>
    <property type="project" value="InterPro"/>
</dbReference>
<feature type="region of interest" description="Disordered" evidence="1">
    <location>
        <begin position="1"/>
        <end position="32"/>
    </location>
</feature>
<evidence type="ECO:0000313" key="2">
    <source>
        <dbReference type="EMBL" id="MBG6140457.1"/>
    </source>
</evidence>
<dbReference type="InterPro" id="IPR023170">
    <property type="entry name" value="HhH_base_excis_C"/>
</dbReference>
<dbReference type="GO" id="GO:0140097">
    <property type="term" value="F:catalytic activity, acting on DNA"/>
    <property type="evidence" value="ECO:0007669"/>
    <property type="project" value="UniProtKB-ARBA"/>
</dbReference>
<dbReference type="InterPro" id="IPR003651">
    <property type="entry name" value="Endonuclease3_FeS-loop_motif"/>
</dbReference>
<dbReference type="SMART" id="SM00525">
    <property type="entry name" value="FES"/>
    <property type="match status" value="1"/>
</dbReference>
<evidence type="ECO:0000256" key="1">
    <source>
        <dbReference type="SAM" id="MobiDB-lite"/>
    </source>
</evidence>
<protein>
    <submittedName>
        <fullName evidence="2">Uncharacterized protein</fullName>
    </submittedName>
</protein>
<dbReference type="Gene3D" id="1.10.340.30">
    <property type="entry name" value="Hypothetical protein, domain 2"/>
    <property type="match status" value="1"/>
</dbReference>
<dbReference type="EMBL" id="JADOUF010000001">
    <property type="protein sequence ID" value="MBG6140457.1"/>
    <property type="molecule type" value="Genomic_DNA"/>
</dbReference>
<reference evidence="2" key="1">
    <citation type="submission" date="2020-11" db="EMBL/GenBank/DDBJ databases">
        <title>Sequencing the genomes of 1000 actinobacteria strains.</title>
        <authorList>
            <person name="Klenk H.-P."/>
        </authorList>
    </citation>
    <scope>NUCLEOTIDE SEQUENCE</scope>
    <source>
        <strain evidence="2">DSM 45356</strain>
    </source>
</reference>
<name>A0A8J7KT87_9ACTN</name>
<dbReference type="GO" id="GO:0016787">
    <property type="term" value="F:hydrolase activity"/>
    <property type="evidence" value="ECO:0007669"/>
    <property type="project" value="UniProtKB-ARBA"/>
</dbReference>
<evidence type="ECO:0000313" key="3">
    <source>
        <dbReference type="Proteomes" id="UP000622552"/>
    </source>
</evidence>
<keyword evidence="3" id="KW-1185">Reference proteome</keyword>
<dbReference type="SUPFAM" id="SSF48150">
    <property type="entry name" value="DNA-glycosylase"/>
    <property type="match status" value="1"/>
</dbReference>
<comment type="caution">
    <text evidence="2">The sequence shown here is derived from an EMBL/GenBank/DDBJ whole genome shotgun (WGS) entry which is preliminary data.</text>
</comment>
<gene>
    <name evidence="2" type="ORF">IW245_006651</name>
</gene>
<dbReference type="GO" id="GO:0051539">
    <property type="term" value="F:4 iron, 4 sulfur cluster binding"/>
    <property type="evidence" value="ECO:0007669"/>
    <property type="project" value="InterPro"/>
</dbReference>
<dbReference type="Proteomes" id="UP000622552">
    <property type="component" value="Unassembled WGS sequence"/>
</dbReference>
<dbReference type="Gene3D" id="1.10.1670.10">
    <property type="entry name" value="Helix-hairpin-Helix base-excision DNA repair enzymes (C-terminal)"/>
    <property type="match status" value="1"/>
</dbReference>
<accession>A0A8J7KT87</accession>
<dbReference type="AlphaFoldDB" id="A0A8J7KT87"/>
<organism evidence="2 3">
    <name type="scientific">Longispora fulva</name>
    <dbReference type="NCBI Taxonomy" id="619741"/>
    <lineage>
        <taxon>Bacteria</taxon>
        <taxon>Bacillati</taxon>
        <taxon>Actinomycetota</taxon>
        <taxon>Actinomycetes</taxon>
        <taxon>Micromonosporales</taxon>
        <taxon>Micromonosporaceae</taxon>
        <taxon>Longispora</taxon>
    </lineage>
</organism>
<sequence length="332" mass="34693">MKTTIPVPATLRRRGAAPPPRPSTAQTLTGPDAGPQLVLDFAAAVDLATTMECQLAAAPWRAVEAGRWRRLVYVGGRPVPVKVAAAGRSLEFFFDAARDGVRERLEAMFTLQVGGLDLDRYPGLAVLREQCQGVVLMAAPPLEMLVLAAFDVSGRAPGRTQVPFDAVVAASGGLTLAGLAALPDTGAVSGENVRRLRLVAQALLGVVGDDDGLAKLVADDRNLLAEVATLPHVNMATAPRVVIAATGSRIAMPTRTALLRICTRLGLLSRQPSGRHDVQTAAGRLARIGDIALVSELLIWLGRAVCTTRDPRCGVCPLASACPSAAAAADDR</sequence>
<proteinExistence type="predicted"/>
<dbReference type="RefSeq" id="WP_197006995.1">
    <property type="nucleotide sequence ID" value="NZ_JADOUF010000001.1"/>
</dbReference>
<dbReference type="InterPro" id="IPR011257">
    <property type="entry name" value="DNA_glycosylase"/>
</dbReference>